<dbReference type="Pfam" id="PF13374">
    <property type="entry name" value="TPR_10"/>
    <property type="match status" value="2"/>
</dbReference>
<dbReference type="SUPFAM" id="SSF52540">
    <property type="entry name" value="P-loop containing nucleoside triphosphate hydrolases"/>
    <property type="match status" value="1"/>
</dbReference>
<protein>
    <recommendedName>
        <fullName evidence="1">DUF7779 domain-containing protein</fullName>
    </recommendedName>
</protein>
<dbReference type="InterPro" id="IPR011990">
    <property type="entry name" value="TPR-like_helical_dom_sf"/>
</dbReference>
<dbReference type="NCBIfam" id="NF040586">
    <property type="entry name" value="FxSxx_TPR"/>
    <property type="match status" value="1"/>
</dbReference>
<evidence type="ECO:0000259" key="1">
    <source>
        <dbReference type="Pfam" id="PF25000"/>
    </source>
</evidence>
<gene>
    <name evidence="2" type="ORF">Dsi01nite_019270</name>
</gene>
<evidence type="ECO:0000313" key="2">
    <source>
        <dbReference type="EMBL" id="GIG43886.1"/>
    </source>
</evidence>
<dbReference type="EMBL" id="BONQ01000029">
    <property type="protein sequence ID" value="GIG43886.1"/>
    <property type="molecule type" value="Genomic_DNA"/>
</dbReference>
<dbReference type="Pfam" id="PF13424">
    <property type="entry name" value="TPR_12"/>
    <property type="match status" value="2"/>
</dbReference>
<reference evidence="2" key="1">
    <citation type="submission" date="2021-01" db="EMBL/GenBank/DDBJ databases">
        <title>Whole genome shotgun sequence of Dactylosporangium siamense NBRC 106093.</title>
        <authorList>
            <person name="Komaki H."/>
            <person name="Tamura T."/>
        </authorList>
    </citation>
    <scope>NUCLEOTIDE SEQUENCE</scope>
    <source>
        <strain evidence="2">NBRC 106093</strain>
    </source>
</reference>
<comment type="caution">
    <text evidence="2">The sequence shown here is derived from an EMBL/GenBank/DDBJ whole genome shotgun (WGS) entry which is preliminary data.</text>
</comment>
<evidence type="ECO:0000313" key="3">
    <source>
        <dbReference type="Proteomes" id="UP000660611"/>
    </source>
</evidence>
<dbReference type="AlphaFoldDB" id="A0A919U9Z3"/>
<dbReference type="Gene3D" id="1.25.40.10">
    <property type="entry name" value="Tetratricopeptide repeat domain"/>
    <property type="match status" value="2"/>
</dbReference>
<feature type="domain" description="DUF7779" evidence="1">
    <location>
        <begin position="296"/>
        <end position="381"/>
    </location>
</feature>
<dbReference type="InterPro" id="IPR027417">
    <property type="entry name" value="P-loop_NTPase"/>
</dbReference>
<dbReference type="Proteomes" id="UP000660611">
    <property type="component" value="Unassembled WGS sequence"/>
</dbReference>
<dbReference type="InterPro" id="IPR056681">
    <property type="entry name" value="DUF7779"/>
</dbReference>
<dbReference type="PANTHER" id="PTHR46082">
    <property type="entry name" value="ATP/GTP-BINDING PROTEIN-RELATED"/>
    <property type="match status" value="1"/>
</dbReference>
<organism evidence="2 3">
    <name type="scientific">Dactylosporangium siamense</name>
    <dbReference type="NCBI Taxonomy" id="685454"/>
    <lineage>
        <taxon>Bacteria</taxon>
        <taxon>Bacillati</taxon>
        <taxon>Actinomycetota</taxon>
        <taxon>Actinomycetes</taxon>
        <taxon>Micromonosporales</taxon>
        <taxon>Micromonosporaceae</taxon>
        <taxon>Dactylosporangium</taxon>
    </lineage>
</organism>
<sequence>MSEILPLSVPLNVPDARQPLPYDSYDAEGNAMSVVTEDAPRHARTAPIIGNLPLRNPNFTGRRDLLDRLHERLRTGTTAVLPEAIHGAGGVGKSQLAVEYVYRHQEDFDLIWYIPAEWPSQIQSALVSLAQRLDLRVPMTANTAVPAVLEALRRGQPTANWLLVFDNAEDPEDVEPFFPKGGTGRIVVTSRNSQWREKANSLPVDVFDRQESIELLRRRGTELSEDADRLAAALGDLPLAIEVAAAFCAETRIGADEYLARLRGALADIDEVAGSQQDYPTLAAAWKLSLNGLREQDPTALRLLQVCAFFAPEPISKALLAKPRSLRIDPELDALMRSPNRLNQAIRTIVRLSLARIDYRTNAFQLHRLVQRMLVAQLPPDDHERMRHAAHLLLAGNDPNRPDDAEHWWLYAELFPHIRASGAEHNMDDGVRALILNETKYLWRWGDHIGARALALGAHTAWTELGDEADPDTLRLAAWLSFMHFVVGDYDTAAELNARILPLYQQTFGENAEETLNVIGAIAADHRVAGDFAGALSRCEDVYRRSDRAYGADDPFTLRAAHNLAVSMRLSGLFGPALRLDERTHRCFVQVLGAEHADTLSTEGGINLDRRELGDYAAAHRSQESVVATARRVFQYEDHPDLLRQRLVLAGLRRKAGEHHAALDASSDVLRRFRSRYGPEYPDTVLAALTVSIDLRVTGNLRAAREAGEQAVEGMRALYGNDHPHTAAAEVDLAVTLRLLGESDRAKAIDQDALARLTGNLNDSHVLVIRARINLASDHFELGELQAAHDLDALSFAQCDEQLGSAHPTTLSCGANLAMDLRELGRPAESGTLFEEIIERFRTTLGVDHPATAAATAGVRANCDIDPLPL</sequence>
<keyword evidence="3" id="KW-1185">Reference proteome</keyword>
<dbReference type="Pfam" id="PF25000">
    <property type="entry name" value="DUF7779"/>
    <property type="match status" value="1"/>
</dbReference>
<dbReference type="InterPro" id="IPR053137">
    <property type="entry name" value="NLR-like"/>
</dbReference>
<dbReference type="Gene3D" id="3.40.50.300">
    <property type="entry name" value="P-loop containing nucleotide triphosphate hydrolases"/>
    <property type="match status" value="1"/>
</dbReference>
<dbReference type="SUPFAM" id="SSF48452">
    <property type="entry name" value="TPR-like"/>
    <property type="match status" value="2"/>
</dbReference>
<accession>A0A919U9Z3</accession>
<name>A0A919U9Z3_9ACTN</name>
<proteinExistence type="predicted"/>
<dbReference type="PANTHER" id="PTHR46082:SF6">
    <property type="entry name" value="AAA+ ATPASE DOMAIN-CONTAINING PROTEIN-RELATED"/>
    <property type="match status" value="1"/>
</dbReference>
<dbReference type="RefSeq" id="WP_203845743.1">
    <property type="nucleotide sequence ID" value="NZ_BAAAVW010000006.1"/>
</dbReference>